<evidence type="ECO:0000313" key="1">
    <source>
        <dbReference type="EMBL" id="KHN02041.1"/>
    </source>
</evidence>
<reference evidence="1" key="1">
    <citation type="submission" date="2014-07" db="EMBL/GenBank/DDBJ databases">
        <title>Identification of a novel salt tolerance gene in wild soybean by whole-genome sequencing.</title>
        <authorList>
            <person name="Lam H.-M."/>
            <person name="Qi X."/>
            <person name="Li M.-W."/>
            <person name="Liu X."/>
            <person name="Xie M."/>
            <person name="Ni M."/>
            <person name="Xu X."/>
        </authorList>
    </citation>
    <scope>NUCLEOTIDE SEQUENCE [LARGE SCALE GENOMIC DNA]</scope>
    <source>
        <tissue evidence="1">Root</tissue>
    </source>
</reference>
<dbReference type="AlphaFoldDB" id="A0A0B2NY13"/>
<gene>
    <name evidence="1" type="ORF">glysoja_043428</name>
</gene>
<feature type="non-terminal residue" evidence="1">
    <location>
        <position position="111"/>
    </location>
</feature>
<protein>
    <recommendedName>
        <fullName evidence="2">Reverse transcriptase zinc-binding domain-containing protein</fullName>
    </recommendedName>
</protein>
<evidence type="ECO:0008006" key="2">
    <source>
        <dbReference type="Google" id="ProtNLM"/>
    </source>
</evidence>
<proteinExistence type="predicted"/>
<name>A0A0B2NY13_GLYSO</name>
<dbReference type="EMBL" id="KN670501">
    <property type="protein sequence ID" value="KHN02041.1"/>
    <property type="molecule type" value="Genomic_DNA"/>
</dbReference>
<feature type="non-terminal residue" evidence="1">
    <location>
        <position position="1"/>
    </location>
</feature>
<dbReference type="Proteomes" id="UP000053555">
    <property type="component" value="Unassembled WGS sequence"/>
</dbReference>
<sequence>EESASHLFFHCSKVLPLWWESLSWVNMVVVFPNHPRQHFIQHMYQSYEGLMATRWKWWWLALTWSIWKHRNSIIFSGSTFNTNKMMEDAMFLLWTWLRHLEKGFQSHFNHW</sequence>
<accession>A0A0B2NY13</accession>
<organism evidence="1">
    <name type="scientific">Glycine soja</name>
    <name type="common">Wild soybean</name>
    <dbReference type="NCBI Taxonomy" id="3848"/>
    <lineage>
        <taxon>Eukaryota</taxon>
        <taxon>Viridiplantae</taxon>
        <taxon>Streptophyta</taxon>
        <taxon>Embryophyta</taxon>
        <taxon>Tracheophyta</taxon>
        <taxon>Spermatophyta</taxon>
        <taxon>Magnoliopsida</taxon>
        <taxon>eudicotyledons</taxon>
        <taxon>Gunneridae</taxon>
        <taxon>Pentapetalae</taxon>
        <taxon>rosids</taxon>
        <taxon>fabids</taxon>
        <taxon>Fabales</taxon>
        <taxon>Fabaceae</taxon>
        <taxon>Papilionoideae</taxon>
        <taxon>50 kb inversion clade</taxon>
        <taxon>NPAAA clade</taxon>
        <taxon>indigoferoid/millettioid clade</taxon>
        <taxon>Phaseoleae</taxon>
        <taxon>Glycine</taxon>
        <taxon>Glycine subgen. Soja</taxon>
    </lineage>
</organism>